<evidence type="ECO:0000256" key="7">
    <source>
        <dbReference type="RuleBase" id="RU003707"/>
    </source>
</evidence>
<evidence type="ECO:0000256" key="4">
    <source>
        <dbReference type="ARBA" id="ARBA00023098"/>
    </source>
</evidence>
<dbReference type="GO" id="GO:0004300">
    <property type="term" value="F:enoyl-CoA hydratase activity"/>
    <property type="evidence" value="ECO:0007669"/>
    <property type="project" value="UniProtKB-EC"/>
</dbReference>
<proteinExistence type="inferred from homology"/>
<reference evidence="8" key="1">
    <citation type="submission" date="2020-10" db="EMBL/GenBank/DDBJ databases">
        <authorList>
            <person name="Kikuchi T."/>
        </authorList>
    </citation>
    <scope>NUCLEOTIDE SEQUENCE</scope>
    <source>
        <strain evidence="8">NKZ352</strain>
    </source>
</reference>
<dbReference type="FunFam" id="3.90.226.10:FF:000019">
    <property type="entry name" value="Enoyl-CoA hydratase, mitochondrial"/>
    <property type="match status" value="1"/>
</dbReference>
<dbReference type="Gene3D" id="1.10.12.10">
    <property type="entry name" value="Lyase 2-enoyl-coa Hydratase, Chain A, domain 2"/>
    <property type="match status" value="1"/>
</dbReference>
<keyword evidence="4" id="KW-0443">Lipid metabolism</keyword>
<dbReference type="Proteomes" id="UP000835052">
    <property type="component" value="Unassembled WGS sequence"/>
</dbReference>
<accession>A0A8S1HKX9</accession>
<dbReference type="Gene3D" id="3.90.226.10">
    <property type="entry name" value="2-enoyl-CoA Hydratase, Chain A, domain 1"/>
    <property type="match status" value="1"/>
</dbReference>
<dbReference type="PANTHER" id="PTHR11941:SF54">
    <property type="entry name" value="ENOYL-COA HYDRATASE, MITOCHONDRIAL"/>
    <property type="match status" value="1"/>
</dbReference>
<dbReference type="InterPro" id="IPR001753">
    <property type="entry name" value="Enoyl-CoA_hydra/iso"/>
</dbReference>
<sequence length="282" mass="31436">MNVLIRLQPRIFCRSFSSFKELPRCEMIKTEKVGEKSNVGLITFNRPRQFNALCLQLIKEVADTLEHFDNDETVGATVITGNEKHFSAGADIKEMAGKEFAASYKKDFLVDWDRIRTVKKPIIAAVNGYAFGGGNELSMICDIVYAGEKAVFSQPEINIGTIPGAGGTQGWSRFGSKSWAMEVCLTGNRFTAQEAQMAGIVSRIFPPKELVSEAIKLGEKISSKSPILIQMIKEAVKVAYETNMQQGLQYERRLFHSTFATNDQKEGMTAFAQKRKPNWTGN</sequence>
<dbReference type="PROSITE" id="PS00166">
    <property type="entry name" value="ENOYL_COA_HYDRATASE"/>
    <property type="match status" value="1"/>
</dbReference>
<dbReference type="PANTHER" id="PTHR11941">
    <property type="entry name" value="ENOYL-COA HYDRATASE-RELATED"/>
    <property type="match status" value="1"/>
</dbReference>
<dbReference type="OrthoDB" id="2018133at2759"/>
<dbReference type="FunFam" id="1.10.12.10:FF:000001">
    <property type="entry name" value="Probable enoyl-CoA hydratase, mitochondrial"/>
    <property type="match status" value="1"/>
</dbReference>
<dbReference type="Pfam" id="PF00378">
    <property type="entry name" value="ECH_1"/>
    <property type="match status" value="1"/>
</dbReference>
<dbReference type="GO" id="GO:0005739">
    <property type="term" value="C:mitochondrion"/>
    <property type="evidence" value="ECO:0007669"/>
    <property type="project" value="TreeGrafter"/>
</dbReference>
<dbReference type="EC" id="4.2.1.17" evidence="2"/>
<dbReference type="EMBL" id="CAJGYM010000050">
    <property type="protein sequence ID" value="CAD6195001.1"/>
    <property type="molecule type" value="Genomic_DNA"/>
</dbReference>
<protein>
    <recommendedName>
        <fullName evidence="6">Probable enoyl-CoA hydratase, mitochondrial</fullName>
        <ecNumber evidence="2">4.2.1.17</ecNumber>
    </recommendedName>
</protein>
<dbReference type="GO" id="GO:0006635">
    <property type="term" value="P:fatty acid beta-oxidation"/>
    <property type="evidence" value="ECO:0007669"/>
    <property type="project" value="TreeGrafter"/>
</dbReference>
<evidence type="ECO:0000256" key="2">
    <source>
        <dbReference type="ARBA" id="ARBA00012076"/>
    </source>
</evidence>
<gene>
    <name evidence="8" type="ORF">CAUJ_LOCUS10920</name>
</gene>
<keyword evidence="5" id="KW-0456">Lyase</keyword>
<dbReference type="InterPro" id="IPR014748">
    <property type="entry name" value="Enoyl-CoA_hydra_C"/>
</dbReference>
<evidence type="ECO:0000256" key="6">
    <source>
        <dbReference type="ARBA" id="ARBA00073937"/>
    </source>
</evidence>
<evidence type="ECO:0000313" key="9">
    <source>
        <dbReference type="Proteomes" id="UP000835052"/>
    </source>
</evidence>
<keyword evidence="9" id="KW-1185">Reference proteome</keyword>
<evidence type="ECO:0000256" key="3">
    <source>
        <dbReference type="ARBA" id="ARBA00022832"/>
    </source>
</evidence>
<evidence type="ECO:0000313" key="8">
    <source>
        <dbReference type="EMBL" id="CAD6195001.1"/>
    </source>
</evidence>
<name>A0A8S1HKX9_9PELO</name>
<dbReference type="InterPro" id="IPR018376">
    <property type="entry name" value="Enoyl-CoA_hyd/isom_CS"/>
</dbReference>
<comment type="similarity">
    <text evidence="1 7">Belongs to the enoyl-CoA hydratase/isomerase family.</text>
</comment>
<dbReference type="InterPro" id="IPR029045">
    <property type="entry name" value="ClpP/crotonase-like_dom_sf"/>
</dbReference>
<keyword evidence="3" id="KW-0276">Fatty acid metabolism</keyword>
<evidence type="ECO:0000256" key="5">
    <source>
        <dbReference type="ARBA" id="ARBA00023239"/>
    </source>
</evidence>
<evidence type="ECO:0000256" key="1">
    <source>
        <dbReference type="ARBA" id="ARBA00005254"/>
    </source>
</evidence>
<dbReference type="SUPFAM" id="SSF52096">
    <property type="entry name" value="ClpP/crotonase"/>
    <property type="match status" value="1"/>
</dbReference>
<dbReference type="CDD" id="cd06558">
    <property type="entry name" value="crotonase-like"/>
    <property type="match status" value="1"/>
</dbReference>
<dbReference type="AlphaFoldDB" id="A0A8S1HKX9"/>
<organism evidence="8 9">
    <name type="scientific">Caenorhabditis auriculariae</name>
    <dbReference type="NCBI Taxonomy" id="2777116"/>
    <lineage>
        <taxon>Eukaryota</taxon>
        <taxon>Metazoa</taxon>
        <taxon>Ecdysozoa</taxon>
        <taxon>Nematoda</taxon>
        <taxon>Chromadorea</taxon>
        <taxon>Rhabditida</taxon>
        <taxon>Rhabditina</taxon>
        <taxon>Rhabditomorpha</taxon>
        <taxon>Rhabditoidea</taxon>
        <taxon>Rhabditidae</taxon>
        <taxon>Peloderinae</taxon>
        <taxon>Caenorhabditis</taxon>
    </lineage>
</organism>
<comment type="caution">
    <text evidence="8">The sequence shown here is derived from an EMBL/GenBank/DDBJ whole genome shotgun (WGS) entry which is preliminary data.</text>
</comment>